<protein>
    <submittedName>
        <fullName evidence="2">AGAP013458-PA-like protein</fullName>
    </submittedName>
</protein>
<dbReference type="EMBL" id="ATLV01025056">
    <property type="status" value="NOT_ANNOTATED_CDS"/>
    <property type="molecule type" value="Genomic_DNA"/>
</dbReference>
<proteinExistence type="predicted"/>
<dbReference type="AlphaFoldDB" id="A0A084WPD2"/>
<evidence type="ECO:0000313" key="2">
    <source>
        <dbReference type="EMBL" id="KFB52076.1"/>
    </source>
</evidence>
<dbReference type="Proteomes" id="UP000030765">
    <property type="component" value="Unassembled WGS sequence"/>
</dbReference>
<dbReference type="EMBL" id="KE525368">
    <property type="protein sequence ID" value="KFB52076.1"/>
    <property type="molecule type" value="Genomic_DNA"/>
</dbReference>
<dbReference type="STRING" id="74873.A0A084WPD2"/>
<evidence type="ECO:0000313" key="4">
    <source>
        <dbReference type="Proteomes" id="UP000030765"/>
    </source>
</evidence>
<name>A0A084WPD2_ANOSI</name>
<reference evidence="3" key="2">
    <citation type="submission" date="2020-05" db="UniProtKB">
        <authorList>
            <consortium name="EnsemblMetazoa"/>
        </authorList>
    </citation>
    <scope>IDENTIFICATION</scope>
</reference>
<keyword evidence="4" id="KW-1185">Reference proteome</keyword>
<evidence type="ECO:0000313" key="3">
    <source>
        <dbReference type="EnsemblMetazoa" id="ASIC020263-PA"/>
    </source>
</evidence>
<accession>A0A084WPD2</accession>
<sequence>MPMKLRHRFAKLKAFPSPGRSLIHEVVVRKFGSHKLFPTVSLILAPMRLEPRAHTLAQQKTDDEPPWLQHDTNHNVIEVVGSKGAGSPHRTRLGGTAPGTPLHRKSSVCGSPSRSGR</sequence>
<dbReference type="EnsemblMetazoa" id="ASIC020263-RA">
    <property type="protein sequence ID" value="ASIC020263-PA"/>
    <property type="gene ID" value="ASIC020263"/>
</dbReference>
<organism evidence="2">
    <name type="scientific">Anopheles sinensis</name>
    <name type="common">Mosquito</name>
    <dbReference type="NCBI Taxonomy" id="74873"/>
    <lineage>
        <taxon>Eukaryota</taxon>
        <taxon>Metazoa</taxon>
        <taxon>Ecdysozoa</taxon>
        <taxon>Arthropoda</taxon>
        <taxon>Hexapoda</taxon>
        <taxon>Insecta</taxon>
        <taxon>Pterygota</taxon>
        <taxon>Neoptera</taxon>
        <taxon>Endopterygota</taxon>
        <taxon>Diptera</taxon>
        <taxon>Nematocera</taxon>
        <taxon>Culicoidea</taxon>
        <taxon>Culicidae</taxon>
        <taxon>Anophelinae</taxon>
        <taxon>Anopheles</taxon>
    </lineage>
</organism>
<dbReference type="VEuPathDB" id="VectorBase:ASIC020263"/>
<reference evidence="2 4" key="1">
    <citation type="journal article" date="2014" name="BMC Genomics">
        <title>Genome sequence of Anopheles sinensis provides insight into genetics basis of mosquito competence for malaria parasites.</title>
        <authorList>
            <person name="Zhou D."/>
            <person name="Zhang D."/>
            <person name="Ding G."/>
            <person name="Shi L."/>
            <person name="Hou Q."/>
            <person name="Ye Y."/>
            <person name="Xu Y."/>
            <person name="Zhou H."/>
            <person name="Xiong C."/>
            <person name="Li S."/>
            <person name="Yu J."/>
            <person name="Hong S."/>
            <person name="Yu X."/>
            <person name="Zou P."/>
            <person name="Chen C."/>
            <person name="Chang X."/>
            <person name="Wang W."/>
            <person name="Lv Y."/>
            <person name="Sun Y."/>
            <person name="Ma L."/>
            <person name="Shen B."/>
            <person name="Zhu C."/>
        </authorList>
    </citation>
    <scope>NUCLEOTIDE SEQUENCE [LARGE SCALE GENOMIC DNA]</scope>
</reference>
<gene>
    <name evidence="2" type="ORF">ZHAS_00020263</name>
</gene>
<feature type="compositionally biased region" description="Polar residues" evidence="1">
    <location>
        <begin position="108"/>
        <end position="117"/>
    </location>
</feature>
<evidence type="ECO:0000256" key="1">
    <source>
        <dbReference type="SAM" id="MobiDB-lite"/>
    </source>
</evidence>
<feature type="region of interest" description="Disordered" evidence="1">
    <location>
        <begin position="80"/>
        <end position="117"/>
    </location>
</feature>